<dbReference type="Proteomes" id="UP000308707">
    <property type="component" value="Unassembled WGS sequence"/>
</dbReference>
<evidence type="ECO:0008006" key="4">
    <source>
        <dbReference type="Google" id="ProtNLM"/>
    </source>
</evidence>
<organism evidence="2 3">
    <name type="scientific">Luteimonas gilva</name>
    <dbReference type="NCBI Taxonomy" id="2572684"/>
    <lineage>
        <taxon>Bacteria</taxon>
        <taxon>Pseudomonadati</taxon>
        <taxon>Pseudomonadota</taxon>
        <taxon>Gammaproteobacteria</taxon>
        <taxon>Lysobacterales</taxon>
        <taxon>Lysobacteraceae</taxon>
        <taxon>Luteimonas</taxon>
    </lineage>
</organism>
<evidence type="ECO:0000256" key="1">
    <source>
        <dbReference type="SAM" id="Phobius"/>
    </source>
</evidence>
<keyword evidence="1" id="KW-1133">Transmembrane helix</keyword>
<keyword evidence="1" id="KW-0812">Transmembrane</keyword>
<comment type="caution">
    <text evidence="2">The sequence shown here is derived from an EMBL/GenBank/DDBJ whole genome shotgun (WGS) entry which is preliminary data.</text>
</comment>
<feature type="transmembrane region" description="Helical" evidence="1">
    <location>
        <begin position="93"/>
        <end position="114"/>
    </location>
</feature>
<dbReference type="RefSeq" id="WP_137266103.1">
    <property type="nucleotide sequence ID" value="NZ_SZUA01000001.1"/>
</dbReference>
<evidence type="ECO:0000313" key="2">
    <source>
        <dbReference type="EMBL" id="TKR33898.1"/>
    </source>
</evidence>
<dbReference type="AlphaFoldDB" id="A0A4U5JYK2"/>
<protein>
    <recommendedName>
        <fullName evidence="4">Relaxation protein</fullName>
    </recommendedName>
</protein>
<dbReference type="EMBL" id="SZUA01000001">
    <property type="protein sequence ID" value="TKR33898.1"/>
    <property type="molecule type" value="Genomic_DNA"/>
</dbReference>
<keyword evidence="1" id="KW-0472">Membrane</keyword>
<sequence length="176" mass="18980">MDTEQLKQISLRLAHLSTLLEDQAHNAARKIAASSEALLRGVEYQAQSTMAQAAERAVAPCADQLQRGAESARWAADALREQRRVLSGAQQSLVYLGLASLGIGCLLALAATVYRVKTAREEVARYRVEASLLRAVNQADIQVCGGRLCANVGDQGKRKKYRIVESRSGTANTGAK</sequence>
<evidence type="ECO:0000313" key="3">
    <source>
        <dbReference type="Proteomes" id="UP000308707"/>
    </source>
</evidence>
<dbReference type="OrthoDB" id="5987270at2"/>
<name>A0A4U5JYK2_9GAMM</name>
<keyword evidence="3" id="KW-1185">Reference proteome</keyword>
<accession>A0A4U5JYK2</accession>
<proteinExistence type="predicted"/>
<gene>
    <name evidence="2" type="ORF">FCE95_06405</name>
</gene>
<reference evidence="2 3" key="1">
    <citation type="submission" date="2019-04" db="EMBL/GenBank/DDBJ databases">
        <title>Reference strain of H23.</title>
        <authorList>
            <person name="Luo X."/>
        </authorList>
    </citation>
    <scope>NUCLEOTIDE SEQUENCE [LARGE SCALE GENOMIC DNA]</scope>
    <source>
        <strain evidence="2 3">H23</strain>
    </source>
</reference>